<gene>
    <name evidence="2" type="ORF">HPS55_03475</name>
</gene>
<evidence type="ECO:0000313" key="3">
    <source>
        <dbReference type="Proteomes" id="UP001193734"/>
    </source>
</evidence>
<keyword evidence="1" id="KW-0472">Membrane</keyword>
<dbReference type="Proteomes" id="UP001193734">
    <property type="component" value="Unassembled WGS sequence"/>
</dbReference>
<dbReference type="RefSeq" id="WP_172176549.1">
    <property type="nucleotide sequence ID" value="NZ_CASGIA010000021.1"/>
</dbReference>
<dbReference type="GeneID" id="82156819"/>
<name>A0ABX2ARP5_9BACT</name>
<accession>A0ABX2ARP5</accession>
<sequence>MKWKIGIVSVIITAIVVYNLPYFREIRFFNKVEEAHNLVMCDRYISKYPDGKHLDDVMYIRIQILEHNMPSVTEYLEKFPSGKHVTEVNALCDILWDKEIERYNKRDKGNESKAAVKYMSEMLQYMKKHRINSILVDVNSTLKLKDYNEYDTDVRKLLEILNKDKISIADGMISLKSNFTSTDNTTLMDILISGVQKSINKIFSPNFITVVSFSDNKDRMPHLMFNYTITSQEISNGKVIIPHIWKYTNESGVTLNYLMGISVEFQAHFSIPESSTVFDYIEKSEPSDNINDVKNIRDGYRQMTQICFALFSNKMSKNLGLEETYFQGNDED</sequence>
<proteinExistence type="predicted"/>
<organism evidence="2 3">
    <name type="scientific">Xylanibacter rodentium</name>
    <dbReference type="NCBI Taxonomy" id="2736289"/>
    <lineage>
        <taxon>Bacteria</taxon>
        <taxon>Pseudomonadati</taxon>
        <taxon>Bacteroidota</taxon>
        <taxon>Bacteroidia</taxon>
        <taxon>Bacteroidales</taxon>
        <taxon>Prevotellaceae</taxon>
        <taxon>Xylanibacter</taxon>
    </lineage>
</organism>
<keyword evidence="1" id="KW-1133">Transmembrane helix</keyword>
<dbReference type="EMBL" id="JABKKE010000004">
    <property type="protein sequence ID" value="NPE13392.1"/>
    <property type="molecule type" value="Genomic_DNA"/>
</dbReference>
<reference evidence="2 3" key="1">
    <citation type="submission" date="2020-05" db="EMBL/GenBank/DDBJ databases">
        <title>Distinct polysaccharide utilization as determinants for interspecies competition between intestinal Prevotella spp.</title>
        <authorList>
            <person name="Galvez E.J.C."/>
            <person name="Iljazovic A."/>
            <person name="Strowig T."/>
        </authorList>
    </citation>
    <scope>NUCLEOTIDE SEQUENCE [LARGE SCALE GENOMIC DNA]</scope>
    <source>
        <strain evidence="2 3">PROD</strain>
    </source>
</reference>
<comment type="caution">
    <text evidence="2">The sequence shown here is derived from an EMBL/GenBank/DDBJ whole genome shotgun (WGS) entry which is preliminary data.</text>
</comment>
<keyword evidence="1" id="KW-0812">Transmembrane</keyword>
<feature type="transmembrane region" description="Helical" evidence="1">
    <location>
        <begin position="6"/>
        <end position="23"/>
    </location>
</feature>
<evidence type="ECO:0000256" key="1">
    <source>
        <dbReference type="SAM" id="Phobius"/>
    </source>
</evidence>
<evidence type="ECO:0000313" key="2">
    <source>
        <dbReference type="EMBL" id="NPE13392.1"/>
    </source>
</evidence>
<keyword evidence="3" id="KW-1185">Reference proteome</keyword>
<protein>
    <submittedName>
        <fullName evidence="2">Uncharacterized protein</fullName>
    </submittedName>
</protein>